<name>A0A2S3ZD98_9MICO</name>
<dbReference type="InterPro" id="IPR000073">
    <property type="entry name" value="AB_hydrolase_1"/>
</dbReference>
<dbReference type="RefSeq" id="WP_103461023.1">
    <property type="nucleotide sequence ID" value="NZ_PPXD01000020.1"/>
</dbReference>
<evidence type="ECO:0000313" key="2">
    <source>
        <dbReference type="EMBL" id="POH64300.1"/>
    </source>
</evidence>
<dbReference type="InterPro" id="IPR050471">
    <property type="entry name" value="AB_hydrolase"/>
</dbReference>
<dbReference type="Pfam" id="PF00561">
    <property type="entry name" value="Abhydrolase_1"/>
    <property type="match status" value="1"/>
</dbReference>
<reference evidence="2 3" key="1">
    <citation type="submission" date="2018-01" db="EMBL/GenBank/DDBJ databases">
        <title>Cryobacterium sp. nov., from glaciers in China.</title>
        <authorList>
            <person name="Liu Q."/>
            <person name="Xin Y.-H."/>
        </authorList>
    </citation>
    <scope>NUCLEOTIDE SEQUENCE [LARGE SCALE GENOMIC DNA]</scope>
    <source>
        <strain evidence="2 3">TMN-42</strain>
    </source>
</reference>
<keyword evidence="2" id="KW-0378">Hydrolase</keyword>
<dbReference type="PANTHER" id="PTHR43433:SF5">
    <property type="entry name" value="AB HYDROLASE-1 DOMAIN-CONTAINING PROTEIN"/>
    <property type="match status" value="1"/>
</dbReference>
<accession>A0A2S3ZD98</accession>
<dbReference type="AlphaFoldDB" id="A0A2S3ZD98"/>
<organism evidence="2 3">
    <name type="scientific">Cryobacterium zongtaii</name>
    <dbReference type="NCBI Taxonomy" id="1259217"/>
    <lineage>
        <taxon>Bacteria</taxon>
        <taxon>Bacillati</taxon>
        <taxon>Actinomycetota</taxon>
        <taxon>Actinomycetes</taxon>
        <taxon>Micrococcales</taxon>
        <taxon>Microbacteriaceae</taxon>
        <taxon>Cryobacterium</taxon>
    </lineage>
</organism>
<feature type="domain" description="AB hydrolase-1" evidence="1">
    <location>
        <begin position="55"/>
        <end position="289"/>
    </location>
</feature>
<dbReference type="SUPFAM" id="SSF53474">
    <property type="entry name" value="alpha/beta-Hydrolases"/>
    <property type="match status" value="1"/>
</dbReference>
<dbReference type="Gene3D" id="3.40.50.1820">
    <property type="entry name" value="alpha/beta hydrolase"/>
    <property type="match status" value="1"/>
</dbReference>
<gene>
    <name evidence="2" type="ORF">C3B61_12605</name>
</gene>
<dbReference type="Proteomes" id="UP000237340">
    <property type="component" value="Unassembled WGS sequence"/>
</dbReference>
<evidence type="ECO:0000313" key="3">
    <source>
        <dbReference type="Proteomes" id="UP000237340"/>
    </source>
</evidence>
<comment type="caution">
    <text evidence="2">The sequence shown here is derived from an EMBL/GenBank/DDBJ whole genome shotgun (WGS) entry which is preliminary data.</text>
</comment>
<sequence>MVSVQDLRRSDGRVLRVHDSAGSTGVAGESAGTAEYGGLDGYDPVGEPGPARLTVLWHHGSPQTGALLEPLLAAAAQRRIRLISYGRPSYGGSTPLPGRSVGSAATDVAAIADALQLDRFAVMGASGGGPHALACAALLPERVTAAACLAAIAPFDADGLDFFAGMASDGALRAACSGRPAREHYQATAEFDPASFVERDYAALKGDWAPLGADVGEASAAGPDGLIDDDMAFVVPWGFDVTAISVPVLIAQGGRDRVVPPAHGAWLAHAIPNAELWDCADDGHISILTECAPALDWLLAHS</sequence>
<dbReference type="EMBL" id="PPXD01000020">
    <property type="protein sequence ID" value="POH64300.1"/>
    <property type="molecule type" value="Genomic_DNA"/>
</dbReference>
<dbReference type="InterPro" id="IPR029058">
    <property type="entry name" value="AB_hydrolase_fold"/>
</dbReference>
<dbReference type="PANTHER" id="PTHR43433">
    <property type="entry name" value="HYDROLASE, ALPHA/BETA FOLD FAMILY PROTEIN"/>
    <property type="match status" value="1"/>
</dbReference>
<protein>
    <submittedName>
        <fullName evidence="2">Alpha/beta hydrolase</fullName>
    </submittedName>
</protein>
<evidence type="ECO:0000259" key="1">
    <source>
        <dbReference type="Pfam" id="PF00561"/>
    </source>
</evidence>
<proteinExistence type="predicted"/>
<dbReference type="GO" id="GO:0016787">
    <property type="term" value="F:hydrolase activity"/>
    <property type="evidence" value="ECO:0007669"/>
    <property type="project" value="UniProtKB-KW"/>
</dbReference>
<keyword evidence="3" id="KW-1185">Reference proteome</keyword>